<dbReference type="PROSITE" id="PS52016">
    <property type="entry name" value="TONB_DEPENDENT_REC_3"/>
    <property type="match status" value="1"/>
</dbReference>
<name>A0ABV7E753_9SPHN</name>
<evidence type="ECO:0000256" key="9">
    <source>
        <dbReference type="ARBA" id="ARBA00023077"/>
    </source>
</evidence>
<evidence type="ECO:0000256" key="1">
    <source>
        <dbReference type="ARBA" id="ARBA00004571"/>
    </source>
</evidence>
<evidence type="ECO:0000256" key="2">
    <source>
        <dbReference type="ARBA" id="ARBA00022448"/>
    </source>
</evidence>
<evidence type="ECO:0000256" key="13">
    <source>
        <dbReference type="PROSITE-ProRule" id="PRU10144"/>
    </source>
</evidence>
<keyword evidence="2 12" id="KW-0813">Transport</keyword>
<feature type="domain" description="TonB-dependent receptor-like beta-barrel" evidence="16">
    <location>
        <begin position="329"/>
        <end position="766"/>
    </location>
</feature>
<evidence type="ECO:0000256" key="3">
    <source>
        <dbReference type="ARBA" id="ARBA00022452"/>
    </source>
</evidence>
<keyword evidence="4" id="KW-0410">Iron transport</keyword>
<keyword evidence="10 12" id="KW-0472">Membrane</keyword>
<dbReference type="Pfam" id="PF00593">
    <property type="entry name" value="TonB_dep_Rec_b-barrel"/>
    <property type="match status" value="1"/>
</dbReference>
<dbReference type="SUPFAM" id="SSF56935">
    <property type="entry name" value="Porins"/>
    <property type="match status" value="1"/>
</dbReference>
<comment type="subcellular location">
    <subcellularLocation>
        <location evidence="1 12">Cell outer membrane</location>
        <topology evidence="1 12">Multi-pass membrane protein</topology>
    </subcellularLocation>
</comment>
<dbReference type="Gene3D" id="2.40.170.20">
    <property type="entry name" value="TonB-dependent receptor, beta-barrel domain"/>
    <property type="match status" value="2"/>
</dbReference>
<dbReference type="RefSeq" id="WP_336926814.1">
    <property type="nucleotide sequence ID" value="NZ_JBANRO010000009.1"/>
</dbReference>
<sequence>MKRGFWSGRKVALSLSCAVMAIAVPGQAQQSTEDEETRDARGMGTIVVTAERRATNLQETPLSIIAITNEMVEAKGIEDLQDMARFTPNLSITPARGAGNNNASFVIRGIAGGGGSTGERGVGLYIDGIYMPRTSGAVLRMLDIERVEVLRGPQGTLFGRNSTGGAIRVFSQQPTDDFEGYGKLTLGTMGRFDLVGMLNVPVSDTLSVRMQGAYLSQDGFVTRGTESLGENSDSIGRFQARFEPSDRFRATLGLSYSASRSNGAAHVMTEFDMRPGIEGVIQGNYADWVNDAFKLAGQAPLAALNDSRIVTGDPFRATSLCLIDDFHPDYDRACNQFSNDNFFQADLNMSYDLSDTLTVTSVTGYSDLAHTGLTDFQMLGTERRTDNVSSQVFYQELQLNAELFGGLLDLVTGGSYFWEDAIASNENLTRRGTSAYPANPGNPPNGDAGLFRTAVSDVGQVVNSYGLFASGTLHPFEGFNLTGGVRRAWDKKHYFQERFRASDFNPVINSVALNSIVVEKTADFSAWDWRGTADYRITDDIMIYGTVSKAYKAGTFSYTVLATASGADQSVGLNPIPNEKVINYEAGLRMELFDGVVRLNPTIFRMDFTNRQAAVQVACGQGPLASISPGSPQCPVGFLIQTTNQGDVKIEGVEIDGQLAFSRNLVLDGSFAAFKPTLINPPAGTVNLFPDAPSPTFNVGLTWMEDIAAGAFTFNASYAWLGKMETHPSTGTDSSYTLPSYGLLNARVQLALEDYPLTFTLYSNNLLNETYAVYAQRFGGGFWDAGSGVGPAAPPRSALSEVRGRPREVGLSLRYDF</sequence>
<keyword evidence="9 14" id="KW-0798">TonB box</keyword>
<evidence type="ECO:0000259" key="17">
    <source>
        <dbReference type="Pfam" id="PF07715"/>
    </source>
</evidence>
<keyword evidence="6 15" id="KW-0732">Signal</keyword>
<keyword evidence="7" id="KW-0408">Iron</keyword>
<dbReference type="InterPro" id="IPR039426">
    <property type="entry name" value="TonB-dep_rcpt-like"/>
</dbReference>
<evidence type="ECO:0000256" key="12">
    <source>
        <dbReference type="PROSITE-ProRule" id="PRU01360"/>
    </source>
</evidence>
<dbReference type="InterPro" id="IPR036942">
    <property type="entry name" value="Beta-barrel_TonB_sf"/>
</dbReference>
<dbReference type="PROSITE" id="PS01156">
    <property type="entry name" value="TONB_DEPENDENT_REC_2"/>
    <property type="match status" value="1"/>
</dbReference>
<dbReference type="InterPro" id="IPR000531">
    <property type="entry name" value="Beta-barrel_TonB"/>
</dbReference>
<dbReference type="InterPro" id="IPR012910">
    <property type="entry name" value="Plug_dom"/>
</dbReference>
<evidence type="ECO:0000256" key="10">
    <source>
        <dbReference type="ARBA" id="ARBA00023136"/>
    </source>
</evidence>
<comment type="caution">
    <text evidence="18">The sequence shown here is derived from an EMBL/GenBank/DDBJ whole genome shotgun (WGS) entry which is preliminary data.</text>
</comment>
<dbReference type="PANTHER" id="PTHR32552:SF81">
    <property type="entry name" value="TONB-DEPENDENT OUTER MEMBRANE RECEPTOR"/>
    <property type="match status" value="1"/>
</dbReference>
<evidence type="ECO:0000256" key="5">
    <source>
        <dbReference type="ARBA" id="ARBA00022692"/>
    </source>
</evidence>
<keyword evidence="5 12" id="KW-0812">Transmembrane</keyword>
<evidence type="ECO:0000256" key="6">
    <source>
        <dbReference type="ARBA" id="ARBA00022729"/>
    </source>
</evidence>
<dbReference type="Pfam" id="PF07715">
    <property type="entry name" value="Plug"/>
    <property type="match status" value="1"/>
</dbReference>
<keyword evidence="3 12" id="KW-1134">Transmembrane beta strand</keyword>
<reference evidence="19" key="1">
    <citation type="journal article" date="2019" name="Int. J. Syst. Evol. Microbiol.">
        <title>The Global Catalogue of Microorganisms (GCM) 10K type strain sequencing project: providing services to taxonomists for standard genome sequencing and annotation.</title>
        <authorList>
            <consortium name="The Broad Institute Genomics Platform"/>
            <consortium name="The Broad Institute Genome Sequencing Center for Infectious Disease"/>
            <person name="Wu L."/>
            <person name="Ma J."/>
        </authorList>
    </citation>
    <scope>NUCLEOTIDE SEQUENCE [LARGE SCALE GENOMIC DNA]</scope>
    <source>
        <strain evidence="19">KCTC 52607</strain>
    </source>
</reference>
<evidence type="ECO:0000256" key="7">
    <source>
        <dbReference type="ARBA" id="ARBA00023004"/>
    </source>
</evidence>
<evidence type="ECO:0000259" key="16">
    <source>
        <dbReference type="Pfam" id="PF00593"/>
    </source>
</evidence>
<feature type="chain" id="PRO_5046476954" evidence="15">
    <location>
        <begin position="29"/>
        <end position="817"/>
    </location>
</feature>
<keyword evidence="19" id="KW-1185">Reference proteome</keyword>
<evidence type="ECO:0000313" key="19">
    <source>
        <dbReference type="Proteomes" id="UP001595456"/>
    </source>
</evidence>
<evidence type="ECO:0000256" key="15">
    <source>
        <dbReference type="SAM" id="SignalP"/>
    </source>
</evidence>
<evidence type="ECO:0000256" key="8">
    <source>
        <dbReference type="ARBA" id="ARBA00023065"/>
    </source>
</evidence>
<feature type="short sequence motif" description="TonB C-terminal box" evidence="13">
    <location>
        <begin position="800"/>
        <end position="817"/>
    </location>
</feature>
<feature type="domain" description="TonB-dependent receptor plug" evidence="17">
    <location>
        <begin position="57"/>
        <end position="166"/>
    </location>
</feature>
<feature type="signal peptide" evidence="15">
    <location>
        <begin position="1"/>
        <end position="28"/>
    </location>
</feature>
<protein>
    <submittedName>
        <fullName evidence="18">TonB-dependent receptor</fullName>
    </submittedName>
</protein>
<dbReference type="PANTHER" id="PTHR32552">
    <property type="entry name" value="FERRICHROME IRON RECEPTOR-RELATED"/>
    <property type="match status" value="1"/>
</dbReference>
<gene>
    <name evidence="18" type="ORF">ACFODU_08430</name>
</gene>
<evidence type="ECO:0000256" key="11">
    <source>
        <dbReference type="ARBA" id="ARBA00023237"/>
    </source>
</evidence>
<comment type="similarity">
    <text evidence="12 14">Belongs to the TonB-dependent receptor family.</text>
</comment>
<keyword evidence="8" id="KW-0406">Ion transport</keyword>
<evidence type="ECO:0000256" key="14">
    <source>
        <dbReference type="RuleBase" id="RU003357"/>
    </source>
</evidence>
<keyword evidence="18" id="KW-0675">Receptor</keyword>
<keyword evidence="11 12" id="KW-0998">Cell outer membrane</keyword>
<accession>A0ABV7E753</accession>
<evidence type="ECO:0000313" key="18">
    <source>
        <dbReference type="EMBL" id="MFC3097825.1"/>
    </source>
</evidence>
<dbReference type="EMBL" id="JBHRST010000010">
    <property type="protein sequence ID" value="MFC3097825.1"/>
    <property type="molecule type" value="Genomic_DNA"/>
</dbReference>
<proteinExistence type="inferred from homology"/>
<dbReference type="InterPro" id="IPR010917">
    <property type="entry name" value="TonB_rcpt_CS"/>
</dbReference>
<evidence type="ECO:0000256" key="4">
    <source>
        <dbReference type="ARBA" id="ARBA00022496"/>
    </source>
</evidence>
<organism evidence="18 19">
    <name type="scientific">Alteraurantiacibacter palmitatis</name>
    <dbReference type="NCBI Taxonomy" id="2054628"/>
    <lineage>
        <taxon>Bacteria</taxon>
        <taxon>Pseudomonadati</taxon>
        <taxon>Pseudomonadota</taxon>
        <taxon>Alphaproteobacteria</taxon>
        <taxon>Sphingomonadales</taxon>
        <taxon>Erythrobacteraceae</taxon>
        <taxon>Alteraurantiacibacter</taxon>
    </lineage>
</organism>
<dbReference type="Proteomes" id="UP001595456">
    <property type="component" value="Unassembled WGS sequence"/>
</dbReference>